<dbReference type="GO" id="GO:0004567">
    <property type="term" value="F:beta-mannosidase activity"/>
    <property type="evidence" value="ECO:0007669"/>
    <property type="project" value="UniProtKB-EC"/>
</dbReference>
<dbReference type="InterPro" id="IPR006103">
    <property type="entry name" value="Glyco_hydro_2_cat"/>
</dbReference>
<reference evidence="26" key="1">
    <citation type="submission" date="2020-12" db="EMBL/GenBank/DDBJ databases">
        <authorList>
            <person name="Rodrigo-Torres L."/>
            <person name="Arahal R. D."/>
            <person name="Lucena T."/>
        </authorList>
    </citation>
    <scope>NUCLEOTIDE SEQUENCE</scope>
    <source>
        <strain evidence="26">CECT 9390</strain>
    </source>
</reference>
<keyword evidence="11" id="KW-0732">Signal</keyword>
<dbReference type="SUPFAM" id="SSF51445">
    <property type="entry name" value="(Trans)glycosidases"/>
    <property type="match status" value="1"/>
</dbReference>
<evidence type="ECO:0000256" key="9">
    <source>
        <dbReference type="ARBA" id="ARBA00015707"/>
    </source>
</evidence>
<dbReference type="AlphaFoldDB" id="A0A9N8QQQ4"/>
<comment type="function">
    <text evidence="2">Exoglycosidase that cleaves the single beta-linked mannose residue from the non-reducing end of all N-linked glycoprotein oligosaccharides.</text>
</comment>
<evidence type="ECO:0000256" key="16">
    <source>
        <dbReference type="ARBA" id="ARBA00023295"/>
    </source>
</evidence>
<evidence type="ECO:0000256" key="2">
    <source>
        <dbReference type="ARBA" id="ARBA00003150"/>
    </source>
</evidence>
<evidence type="ECO:0000256" key="19">
    <source>
        <dbReference type="ARBA" id="ARBA00041069"/>
    </source>
</evidence>
<dbReference type="Proteomes" id="UP000662618">
    <property type="component" value="Unassembled WGS sequence"/>
</dbReference>
<dbReference type="InterPro" id="IPR017853">
    <property type="entry name" value="GH"/>
</dbReference>
<evidence type="ECO:0000256" key="18">
    <source>
        <dbReference type="ARBA" id="ARBA00038429"/>
    </source>
</evidence>
<feature type="domain" description="Beta-mannosidase-like galactose-binding" evidence="25">
    <location>
        <begin position="38"/>
        <end position="202"/>
    </location>
</feature>
<dbReference type="Gene3D" id="2.60.120.260">
    <property type="entry name" value="Galactose-binding domain-like"/>
    <property type="match status" value="1"/>
</dbReference>
<feature type="domain" description="Beta-mannosidase Ig-fold" evidence="23">
    <location>
        <begin position="766"/>
        <end position="832"/>
    </location>
</feature>
<evidence type="ECO:0000313" key="27">
    <source>
        <dbReference type="Proteomes" id="UP000662618"/>
    </source>
</evidence>
<dbReference type="Pfam" id="PF17753">
    <property type="entry name" value="Ig_mannosidase"/>
    <property type="match status" value="1"/>
</dbReference>
<evidence type="ECO:0000256" key="8">
    <source>
        <dbReference type="ARBA" id="ARBA00012754"/>
    </source>
</evidence>
<evidence type="ECO:0000256" key="14">
    <source>
        <dbReference type="ARBA" id="ARBA00023180"/>
    </source>
</evidence>
<evidence type="ECO:0000256" key="17">
    <source>
        <dbReference type="ARBA" id="ARBA00032581"/>
    </source>
</evidence>
<dbReference type="GO" id="GO:0005764">
    <property type="term" value="C:lysosome"/>
    <property type="evidence" value="ECO:0007669"/>
    <property type="project" value="UniProtKB-SubCell"/>
</dbReference>
<dbReference type="Pfam" id="PF00703">
    <property type="entry name" value="Glyco_hydro_2"/>
    <property type="match status" value="1"/>
</dbReference>
<evidence type="ECO:0000256" key="20">
    <source>
        <dbReference type="ARBA" id="ARBA00041614"/>
    </source>
</evidence>
<dbReference type="InterPro" id="IPR054593">
    <property type="entry name" value="Beta-mannosidase-like_N2"/>
</dbReference>
<dbReference type="GO" id="GO:0005576">
    <property type="term" value="C:extracellular region"/>
    <property type="evidence" value="ECO:0007669"/>
    <property type="project" value="UniProtKB-SubCell"/>
</dbReference>
<dbReference type="InterPro" id="IPR041447">
    <property type="entry name" value="Mannosidase_ig"/>
</dbReference>
<evidence type="ECO:0000256" key="10">
    <source>
        <dbReference type="ARBA" id="ARBA00022525"/>
    </source>
</evidence>
<feature type="domain" description="Glycoside hydrolase family 2 immunoglobulin-like beta-sandwich" evidence="21">
    <location>
        <begin position="216"/>
        <end position="311"/>
    </location>
</feature>
<keyword evidence="12 26" id="KW-0378">Hydrolase</keyword>
<accession>A0A9N8QQQ4</accession>
<protein>
    <recommendedName>
        <fullName evidence="9">Beta-mannosidase</fullName>
        <ecNumber evidence="8">3.2.1.25</ecNumber>
    </recommendedName>
    <alternativeName>
        <fullName evidence="19">Beta-mannosidase B</fullName>
    </alternativeName>
    <alternativeName>
        <fullName evidence="17">Lysosomal beta A mannosidase</fullName>
    </alternativeName>
    <alternativeName>
        <fullName evidence="20">Mannanase B</fullName>
    </alternativeName>
</protein>
<comment type="subunit">
    <text evidence="7">Homodimer.</text>
</comment>
<keyword evidence="10" id="KW-0964">Secreted</keyword>
<dbReference type="InterPro" id="IPR041625">
    <property type="entry name" value="Beta-mannosidase_Ig"/>
</dbReference>
<evidence type="ECO:0000256" key="5">
    <source>
        <dbReference type="ARBA" id="ARBA00004740"/>
    </source>
</evidence>
<dbReference type="InterPro" id="IPR008979">
    <property type="entry name" value="Galactose-bd-like_sf"/>
</dbReference>
<dbReference type="InterPro" id="IPR050887">
    <property type="entry name" value="Beta-mannosidase_GH2"/>
</dbReference>
<evidence type="ECO:0000256" key="1">
    <source>
        <dbReference type="ARBA" id="ARBA00000829"/>
    </source>
</evidence>
<dbReference type="Pfam" id="PF22666">
    <property type="entry name" value="Glyco_hydro_2_N2"/>
    <property type="match status" value="1"/>
</dbReference>
<evidence type="ECO:0000256" key="11">
    <source>
        <dbReference type="ARBA" id="ARBA00022729"/>
    </source>
</evidence>
<keyword evidence="13" id="KW-1015">Disulfide bond</keyword>
<comment type="subunit">
    <text evidence="6">Monomer.</text>
</comment>
<dbReference type="SUPFAM" id="SSF49303">
    <property type="entry name" value="beta-Galactosidase/glucuronidase domain"/>
    <property type="match status" value="3"/>
</dbReference>
<name>A0A9N8QQQ4_9FLAO</name>
<evidence type="ECO:0000256" key="15">
    <source>
        <dbReference type="ARBA" id="ARBA00023228"/>
    </source>
</evidence>
<dbReference type="EC" id="3.2.1.25" evidence="8"/>
<evidence type="ECO:0000313" key="26">
    <source>
        <dbReference type="EMBL" id="CAD7797097.1"/>
    </source>
</evidence>
<dbReference type="InterPro" id="IPR006102">
    <property type="entry name" value="Ig-like_GH2"/>
</dbReference>
<evidence type="ECO:0000259" key="25">
    <source>
        <dbReference type="Pfam" id="PF22666"/>
    </source>
</evidence>
<dbReference type="EMBL" id="CAJIMS010000001">
    <property type="protein sequence ID" value="CAD7797097.1"/>
    <property type="molecule type" value="Genomic_DNA"/>
</dbReference>
<comment type="caution">
    <text evidence="26">The sequence shown here is derived from an EMBL/GenBank/DDBJ whole genome shotgun (WGS) entry which is preliminary data.</text>
</comment>
<keyword evidence="15" id="KW-0458">Lysosome</keyword>
<dbReference type="Gene3D" id="2.60.40.10">
    <property type="entry name" value="Immunoglobulins"/>
    <property type="match status" value="3"/>
</dbReference>
<dbReference type="InterPro" id="IPR036156">
    <property type="entry name" value="Beta-gal/glucu_dom_sf"/>
</dbReference>
<keyword evidence="16 26" id="KW-0326">Glycosidase</keyword>
<dbReference type="GO" id="GO:0006516">
    <property type="term" value="P:glycoprotein catabolic process"/>
    <property type="evidence" value="ECO:0007669"/>
    <property type="project" value="TreeGrafter"/>
</dbReference>
<dbReference type="Pfam" id="PF02836">
    <property type="entry name" value="Glyco_hydro_2_C"/>
    <property type="match status" value="1"/>
</dbReference>
<evidence type="ECO:0000259" key="22">
    <source>
        <dbReference type="Pfam" id="PF02836"/>
    </source>
</evidence>
<evidence type="ECO:0000259" key="24">
    <source>
        <dbReference type="Pfam" id="PF17786"/>
    </source>
</evidence>
<dbReference type="SUPFAM" id="SSF49785">
    <property type="entry name" value="Galactose-binding domain-like"/>
    <property type="match status" value="1"/>
</dbReference>
<keyword evidence="27" id="KW-1185">Reference proteome</keyword>
<comment type="similarity">
    <text evidence="18">Belongs to the glycosyl hydrolase 2 family. Beta-mannosidase B subfamily.</text>
</comment>
<sequence length="836" mass="97399">MALSSILPMTKTLIFAGIFICSGIFAQFSKRSLSLEKWQFKNVKDKKWLIATVPGTVHLDLMNNQIISNPYKDENEKKVQWIESEDWDYQTIFVISANEMENENVDLVFHGLDTFSEIYLNGRLLKKTDNMFRTWKISVKNNLKIGNNLLGIKFKSSINIGKNLARKVPFTMPESPRSFVRKAQYQFGWDWGPRFVTAGIWKDVQLNFWNNAKLENIKIEQKNVTKQKAELNILAEIFTEKSGKYNFLINNEAQNISLKQGLNKISIPYQIKNPKLWQPNGWGKPNMYDLKILLKNNSKIVDAKTERIGIRTVELIQDKDEKGKSFYFKVNGNPMYTKGTNWIPSDSFTTRITKEKYQKLIRDCKDANMNMIRVWGGGIYEDDEFYKACDENGILVWQDFMFAGSFYPSDEKFLNNVKEEVKDQVSRLQNHPSIALWCGNNEIDEAIVNWGYQKQFKYSKEDSLQVWKDYKKVFHEVIPNALKENLTPEKNIYWESSPSIGWGHKESLTEGDSHYWGVWWGEFPFEIYNEKVPRFASEYGFQGMPSLEIMKSMFSGNPDLNLENPIIKAHEKNARGFHIINEYMKRDYIVPKDFVKYNYVSQLLQARGMQIAIEAHRRAKPYNMGTLYWQLNDCWPVISWSSIDYFGNWKALHYQVKRSFENQVVLAEEKDGILNFYGINDDLKKYDDVTLEMEVNNFKGENILVAVSNQKKSLDGIIKFDSSSVAELIGDLDKNELFLNLILRRKDEQVIAESNHFFSKPKDLKLSKPNIIIKKVSPTEIEISTDVLAKDVYLMGDTHFSDNFFDLLPNTSKKITLSKPLEKIEVMSLWDTMNEL</sequence>
<evidence type="ECO:0000259" key="23">
    <source>
        <dbReference type="Pfam" id="PF17753"/>
    </source>
</evidence>
<dbReference type="PANTHER" id="PTHR43730:SF1">
    <property type="entry name" value="BETA-MANNOSIDASE"/>
    <property type="match status" value="1"/>
</dbReference>
<dbReference type="FunFam" id="2.60.120.260:FF:000060">
    <property type="entry name" value="Probable beta-mannosidase"/>
    <property type="match status" value="1"/>
</dbReference>
<gene>
    <name evidence="26" type="primary">csxA</name>
    <name evidence="26" type="ORF">CHRY9390_00109</name>
</gene>
<organism evidence="26 27">
    <name type="scientific">Chryseobacterium aquaeductus</name>
    <dbReference type="NCBI Taxonomy" id="2675056"/>
    <lineage>
        <taxon>Bacteria</taxon>
        <taxon>Pseudomonadati</taxon>
        <taxon>Bacteroidota</taxon>
        <taxon>Flavobacteriia</taxon>
        <taxon>Flavobacteriales</taxon>
        <taxon>Weeksellaceae</taxon>
        <taxon>Chryseobacterium group</taxon>
        <taxon>Chryseobacterium</taxon>
    </lineage>
</organism>
<evidence type="ECO:0000256" key="13">
    <source>
        <dbReference type="ARBA" id="ARBA00023157"/>
    </source>
</evidence>
<dbReference type="InterPro" id="IPR013783">
    <property type="entry name" value="Ig-like_fold"/>
</dbReference>
<dbReference type="Gene3D" id="3.20.20.80">
    <property type="entry name" value="Glycosidases"/>
    <property type="match status" value="1"/>
</dbReference>
<dbReference type="FunFam" id="3.20.20.80:FF:000050">
    <property type="entry name" value="Beta-mannosidase B"/>
    <property type="match status" value="1"/>
</dbReference>
<dbReference type="Pfam" id="PF17786">
    <property type="entry name" value="Mannosidase_ig"/>
    <property type="match status" value="1"/>
</dbReference>
<evidence type="ECO:0000256" key="6">
    <source>
        <dbReference type="ARBA" id="ARBA00011245"/>
    </source>
</evidence>
<evidence type="ECO:0000256" key="12">
    <source>
        <dbReference type="ARBA" id="ARBA00022801"/>
    </source>
</evidence>
<evidence type="ECO:0000256" key="3">
    <source>
        <dbReference type="ARBA" id="ARBA00004371"/>
    </source>
</evidence>
<comment type="subcellular location">
    <subcellularLocation>
        <location evidence="3">Lysosome</location>
    </subcellularLocation>
    <subcellularLocation>
        <location evidence="4">Secreted</location>
    </subcellularLocation>
</comment>
<evidence type="ECO:0000256" key="4">
    <source>
        <dbReference type="ARBA" id="ARBA00004613"/>
    </source>
</evidence>
<keyword evidence="14" id="KW-0325">Glycoprotein</keyword>
<evidence type="ECO:0000259" key="21">
    <source>
        <dbReference type="Pfam" id="PF00703"/>
    </source>
</evidence>
<evidence type="ECO:0000256" key="7">
    <source>
        <dbReference type="ARBA" id="ARBA00011738"/>
    </source>
</evidence>
<dbReference type="GO" id="GO:0005975">
    <property type="term" value="P:carbohydrate metabolic process"/>
    <property type="evidence" value="ECO:0007669"/>
    <property type="project" value="InterPro"/>
</dbReference>
<dbReference type="PANTHER" id="PTHR43730">
    <property type="entry name" value="BETA-MANNOSIDASE"/>
    <property type="match status" value="1"/>
</dbReference>
<comment type="pathway">
    <text evidence="5">Glycan metabolism; N-glycan degradation.</text>
</comment>
<feature type="domain" description="Glycoside hydrolase family 2 catalytic" evidence="22">
    <location>
        <begin position="328"/>
        <end position="443"/>
    </location>
</feature>
<proteinExistence type="inferred from homology"/>
<feature type="domain" description="Mannosidase Ig/CBM-like" evidence="24">
    <location>
        <begin position="674"/>
        <end position="763"/>
    </location>
</feature>
<comment type="catalytic activity">
    <reaction evidence="1">
        <text>Hydrolysis of terminal, non-reducing beta-D-mannose residues in beta-D-mannosides.</text>
        <dbReference type="EC" id="3.2.1.25"/>
    </reaction>
</comment>